<keyword evidence="1 3" id="KW-0418">Kinase</keyword>
<protein>
    <recommendedName>
        <fullName evidence="1">Pantoate kinase</fullName>
        <shortName evidence="1">PoK</shortName>
        <ecNumber evidence="1">2.7.1.169</ecNumber>
    </recommendedName>
</protein>
<dbReference type="InterPro" id="IPR006204">
    <property type="entry name" value="GHMP_kinase_N_dom"/>
</dbReference>
<comment type="catalytic activity">
    <reaction evidence="1">
        <text>(R)-pantoate + ATP = (R)-4-phosphopantoate + ADP + H(+)</text>
        <dbReference type="Rhea" id="RHEA:28246"/>
        <dbReference type="ChEBI" id="CHEBI:15378"/>
        <dbReference type="ChEBI" id="CHEBI:15980"/>
        <dbReference type="ChEBI" id="CHEBI:30616"/>
        <dbReference type="ChEBI" id="CHEBI:61294"/>
        <dbReference type="ChEBI" id="CHEBI:456216"/>
        <dbReference type="EC" id="2.7.1.169"/>
    </reaction>
</comment>
<dbReference type="GO" id="GO:0015937">
    <property type="term" value="P:coenzyme A biosynthetic process"/>
    <property type="evidence" value="ECO:0007669"/>
    <property type="project" value="UniProtKB-UniRule"/>
</dbReference>
<dbReference type="RefSeq" id="WP_069584670.1">
    <property type="nucleotide sequence ID" value="NZ_LMVM01000001.1"/>
</dbReference>
<dbReference type="InterPro" id="IPR012043">
    <property type="entry name" value="PoK"/>
</dbReference>
<dbReference type="HAMAP" id="MF_02223">
    <property type="entry name" value="Pantoate_kinase"/>
    <property type="match status" value="1"/>
</dbReference>
<keyword evidence="4" id="KW-1185">Reference proteome</keyword>
<gene>
    <name evidence="3" type="ORF">ASJ80_15705</name>
</gene>
<comment type="function">
    <text evidence="1">Phosphorylates (R)-pantoate to form (R)-4-phosphopantoate in the CoA biosynthesis pathway.</text>
</comment>
<dbReference type="GO" id="GO:0016301">
    <property type="term" value="F:kinase activity"/>
    <property type="evidence" value="ECO:0007669"/>
    <property type="project" value="UniProtKB-UniRule"/>
</dbReference>
<proteinExistence type="inferred from homology"/>
<sequence length="290" mass="31111">MNCSIFVPSHITGFFEIRDNDNPIKKGSRGAGVVMDKGVITKTEISDGNGVQIKINGKIDVRNATITEKTIEIIKRDYNLDNKKIVITHDVDVPIGAGFGTSASFALGASLGISKILDLPLTFNKAAQIAHLAEVEMKSGLGDVIGALSGGLVLRLKEGAPGIGVTDKLLLNQSEDLYVISKCFGEINTGDIIEDPVHKERINSTGRDLLFKLTSDPKPENLMKLSRKFAEKTMLMSSEVLEAVVILEEETIGASMAMLGNTAFAISESPDTSIENAVVAKLNHSGLKFL</sequence>
<evidence type="ECO:0000313" key="4">
    <source>
        <dbReference type="Proteomes" id="UP000217784"/>
    </source>
</evidence>
<evidence type="ECO:0000313" key="3">
    <source>
        <dbReference type="EMBL" id="PAV06272.1"/>
    </source>
</evidence>
<keyword evidence="1" id="KW-0547">Nucleotide-binding</keyword>
<name>A0A2A2HA22_METBR</name>
<dbReference type="InterPro" id="IPR020568">
    <property type="entry name" value="Ribosomal_Su5_D2-typ_SF"/>
</dbReference>
<keyword evidence="1" id="KW-0067">ATP-binding</keyword>
<dbReference type="PANTHER" id="PTHR42282:SF1">
    <property type="entry name" value="PANTOATE KINASE"/>
    <property type="match status" value="1"/>
</dbReference>
<keyword evidence="1" id="KW-0808">Transferase</keyword>
<accession>A0A2A2HA22</accession>
<dbReference type="AlphaFoldDB" id="A0A2A2HA22"/>
<dbReference type="SUPFAM" id="SSF54211">
    <property type="entry name" value="Ribosomal protein S5 domain 2-like"/>
    <property type="match status" value="1"/>
</dbReference>
<reference evidence="3 4" key="1">
    <citation type="journal article" date="2017" name="BMC Genomics">
        <title>Genomic analysis of methanogenic archaea reveals a shift towards energy conservation.</title>
        <authorList>
            <person name="Gilmore S.P."/>
            <person name="Henske J.K."/>
            <person name="Sexton J.A."/>
            <person name="Solomon K.V."/>
            <person name="Seppala S."/>
            <person name="Yoo J.I."/>
            <person name="Huyett L.M."/>
            <person name="Pressman A."/>
            <person name="Cogan J.Z."/>
            <person name="Kivenson V."/>
            <person name="Peng X."/>
            <person name="Tan Y."/>
            <person name="Valentine D.L."/>
            <person name="O'Malley M.A."/>
        </authorList>
    </citation>
    <scope>NUCLEOTIDE SEQUENCE [LARGE SCALE GENOMIC DNA]</scope>
    <source>
        <strain evidence="3 4">M.o.H.</strain>
    </source>
</reference>
<feature type="domain" description="GHMP kinase N-terminal" evidence="2">
    <location>
        <begin position="68"/>
        <end position="151"/>
    </location>
</feature>
<comment type="similarity">
    <text evidence="1">Belongs to the GHMP kinase family. PoK subfamily.</text>
</comment>
<dbReference type="PIRSF" id="PIRSF016896">
    <property type="entry name" value="GHMP_arc_MJ0969"/>
    <property type="match status" value="1"/>
</dbReference>
<dbReference type="PANTHER" id="PTHR42282">
    <property type="entry name" value="PANTOATE KINASE-RELATED"/>
    <property type="match status" value="1"/>
</dbReference>
<dbReference type="Pfam" id="PF00288">
    <property type="entry name" value="GHMP_kinases_N"/>
    <property type="match status" value="1"/>
</dbReference>
<comment type="caution">
    <text evidence="3">The sequence shown here is derived from an EMBL/GenBank/DDBJ whole genome shotgun (WGS) entry which is preliminary data.</text>
</comment>
<dbReference type="EC" id="2.7.1.169" evidence="1"/>
<dbReference type="OrthoDB" id="85822at2157"/>
<dbReference type="Proteomes" id="UP000217784">
    <property type="component" value="Unassembled WGS sequence"/>
</dbReference>
<dbReference type="InterPro" id="IPR014721">
    <property type="entry name" value="Ribsml_uS5_D2-typ_fold_subgr"/>
</dbReference>
<evidence type="ECO:0000259" key="2">
    <source>
        <dbReference type="Pfam" id="PF00288"/>
    </source>
</evidence>
<evidence type="ECO:0000256" key="1">
    <source>
        <dbReference type="HAMAP-Rule" id="MF_02223"/>
    </source>
</evidence>
<dbReference type="EMBL" id="LMVM01000001">
    <property type="protein sequence ID" value="PAV06272.1"/>
    <property type="molecule type" value="Genomic_DNA"/>
</dbReference>
<comment type="pathway">
    <text evidence="1">Cofactor biosynthesis; coenzyme A biosynthesis.</text>
</comment>
<dbReference type="Gene3D" id="3.30.230.10">
    <property type="match status" value="1"/>
</dbReference>
<dbReference type="GO" id="GO:0005524">
    <property type="term" value="F:ATP binding"/>
    <property type="evidence" value="ECO:0007669"/>
    <property type="project" value="UniProtKB-KW"/>
</dbReference>
<dbReference type="UniPathway" id="UPA00241"/>
<keyword evidence="1" id="KW-0173">Coenzyme A biosynthesis</keyword>
<organism evidence="3 4">
    <name type="scientific">Methanobacterium bryantii</name>
    <dbReference type="NCBI Taxonomy" id="2161"/>
    <lineage>
        <taxon>Archaea</taxon>
        <taxon>Methanobacteriati</taxon>
        <taxon>Methanobacteriota</taxon>
        <taxon>Methanomada group</taxon>
        <taxon>Methanobacteria</taxon>
        <taxon>Methanobacteriales</taxon>
        <taxon>Methanobacteriaceae</taxon>
        <taxon>Methanobacterium</taxon>
    </lineage>
</organism>